<name>A0A8H7SNV3_9FUNG</name>
<evidence type="ECO:0000313" key="6">
    <source>
        <dbReference type="Proteomes" id="UP000613177"/>
    </source>
</evidence>
<dbReference type="InterPro" id="IPR019363">
    <property type="entry name" value="LDAH"/>
</dbReference>
<dbReference type="Proteomes" id="UP000613177">
    <property type="component" value="Unassembled WGS sequence"/>
</dbReference>
<protein>
    <recommendedName>
        <fullName evidence="7">Lipid droplet-associated hydrolase</fullName>
    </recommendedName>
</protein>
<gene>
    <name evidence="5" type="ORF">INT48_008846</name>
</gene>
<comment type="caution">
    <text evidence="5">The sequence shown here is derived from an EMBL/GenBank/DDBJ whole genome shotgun (WGS) entry which is preliminary data.</text>
</comment>
<dbReference type="EMBL" id="JAEPRE010000079">
    <property type="protein sequence ID" value="KAG2233440.1"/>
    <property type="molecule type" value="Genomic_DNA"/>
</dbReference>
<dbReference type="AlphaFoldDB" id="A0A8H7SNV3"/>
<dbReference type="PANTHER" id="PTHR13390">
    <property type="entry name" value="LIPASE"/>
    <property type="match status" value="1"/>
</dbReference>
<keyword evidence="4" id="KW-0378">Hydrolase</keyword>
<evidence type="ECO:0000256" key="4">
    <source>
        <dbReference type="ARBA" id="ARBA00022801"/>
    </source>
</evidence>
<keyword evidence="6" id="KW-1185">Reference proteome</keyword>
<reference evidence="5" key="1">
    <citation type="submission" date="2021-01" db="EMBL/GenBank/DDBJ databases">
        <title>Metabolic potential, ecology and presence of endohyphal bacteria is reflected in genomic diversity of Mucoromycotina.</title>
        <authorList>
            <person name="Muszewska A."/>
            <person name="Okrasinska A."/>
            <person name="Steczkiewicz K."/>
            <person name="Drgas O."/>
            <person name="Orlowska M."/>
            <person name="Perlinska-Lenart U."/>
            <person name="Aleksandrzak-Piekarczyk T."/>
            <person name="Szatraj K."/>
            <person name="Zielenkiewicz U."/>
            <person name="Pilsyk S."/>
            <person name="Malc E."/>
            <person name="Mieczkowski P."/>
            <person name="Kruszewska J.S."/>
            <person name="Biernat P."/>
            <person name="Pawlowska J."/>
        </authorList>
    </citation>
    <scope>NUCLEOTIDE SEQUENCE</scope>
    <source>
        <strain evidence="5">WA0000018081</strain>
    </source>
</reference>
<dbReference type="GO" id="GO:0019915">
    <property type="term" value="P:lipid storage"/>
    <property type="evidence" value="ECO:0007669"/>
    <property type="project" value="InterPro"/>
</dbReference>
<dbReference type="SUPFAM" id="SSF53474">
    <property type="entry name" value="alpha/beta-Hydrolases"/>
    <property type="match status" value="1"/>
</dbReference>
<evidence type="ECO:0000256" key="2">
    <source>
        <dbReference type="ARBA" id="ARBA00008300"/>
    </source>
</evidence>
<evidence type="ECO:0008006" key="7">
    <source>
        <dbReference type="Google" id="ProtNLM"/>
    </source>
</evidence>
<dbReference type="Gene3D" id="3.40.50.1820">
    <property type="entry name" value="alpha/beta hydrolase"/>
    <property type="match status" value="1"/>
</dbReference>
<dbReference type="InterPro" id="IPR029058">
    <property type="entry name" value="AB_hydrolase_fold"/>
</dbReference>
<evidence type="ECO:0000256" key="3">
    <source>
        <dbReference type="ARBA" id="ARBA00022677"/>
    </source>
</evidence>
<evidence type="ECO:0000313" key="5">
    <source>
        <dbReference type="EMBL" id="KAG2233440.1"/>
    </source>
</evidence>
<sequence length="314" mass="35152">MVSIVKNSLLRTPFRAVWEVAGYQTETLLWPATAQKKTILLFIPGNPGLVEYYTSFLQGIHEAIASPSFEIIGVSHKGHSVNYHEDNSRDKVVYSLEDQIQHKVDCIDTLIEQNGPETNFILVAHSIGSYISAEVLKKRPNHGISRVIGLFPTLRDIAITPNGVNITRLVKTVPASAFGIAGSLISCLAPPFRQLIVGAATGQSGEGLQVTAHQLLHSSVLKNVITMARFEMETVKDLDHDFYSKHLDKFILYYSSNDQWAPKDHYDYMKKHFPKGTIHLCTENIPHAFCLEPKHVNYMAEKVKSWIKEDVVSA</sequence>
<proteinExistence type="inferred from homology"/>
<dbReference type="Pfam" id="PF10230">
    <property type="entry name" value="LIDHydrolase"/>
    <property type="match status" value="1"/>
</dbReference>
<evidence type="ECO:0000256" key="1">
    <source>
        <dbReference type="ARBA" id="ARBA00004502"/>
    </source>
</evidence>
<comment type="subcellular location">
    <subcellularLocation>
        <location evidence="1">Lipid droplet</location>
    </subcellularLocation>
</comment>
<dbReference type="GO" id="GO:0016298">
    <property type="term" value="F:lipase activity"/>
    <property type="evidence" value="ECO:0007669"/>
    <property type="project" value="InterPro"/>
</dbReference>
<dbReference type="GO" id="GO:0005811">
    <property type="term" value="C:lipid droplet"/>
    <property type="evidence" value="ECO:0007669"/>
    <property type="project" value="UniProtKB-SubCell"/>
</dbReference>
<comment type="similarity">
    <text evidence="2">Belongs to the AB hydrolase superfamily. LDAH family.</text>
</comment>
<accession>A0A8H7SNV3</accession>
<dbReference type="PANTHER" id="PTHR13390:SF0">
    <property type="entry name" value="LIPID DROPLET-ASSOCIATED HYDROLASE"/>
    <property type="match status" value="1"/>
</dbReference>
<organism evidence="5 6">
    <name type="scientific">Thamnidium elegans</name>
    <dbReference type="NCBI Taxonomy" id="101142"/>
    <lineage>
        <taxon>Eukaryota</taxon>
        <taxon>Fungi</taxon>
        <taxon>Fungi incertae sedis</taxon>
        <taxon>Mucoromycota</taxon>
        <taxon>Mucoromycotina</taxon>
        <taxon>Mucoromycetes</taxon>
        <taxon>Mucorales</taxon>
        <taxon>Mucorineae</taxon>
        <taxon>Mucoraceae</taxon>
        <taxon>Thamnidium</taxon>
    </lineage>
</organism>
<keyword evidence="3" id="KW-0551">Lipid droplet</keyword>